<keyword evidence="2" id="KW-1185">Reference proteome</keyword>
<organism evidence="1 2">
    <name type="scientific">Pluteus cervinus</name>
    <dbReference type="NCBI Taxonomy" id="181527"/>
    <lineage>
        <taxon>Eukaryota</taxon>
        <taxon>Fungi</taxon>
        <taxon>Dikarya</taxon>
        <taxon>Basidiomycota</taxon>
        <taxon>Agaricomycotina</taxon>
        <taxon>Agaricomycetes</taxon>
        <taxon>Agaricomycetidae</taxon>
        <taxon>Agaricales</taxon>
        <taxon>Pluteineae</taxon>
        <taxon>Pluteaceae</taxon>
        <taxon>Pluteus</taxon>
    </lineage>
</organism>
<accession>A0ACD3A8Z9</accession>
<gene>
    <name evidence="1" type="ORF">BDN72DRAFT_849361</name>
</gene>
<protein>
    <submittedName>
        <fullName evidence="1">Uncharacterized protein</fullName>
    </submittedName>
</protein>
<dbReference type="EMBL" id="ML208627">
    <property type="protein sequence ID" value="TFK61804.1"/>
    <property type="molecule type" value="Genomic_DNA"/>
</dbReference>
<name>A0ACD3A8Z9_9AGAR</name>
<evidence type="ECO:0000313" key="2">
    <source>
        <dbReference type="Proteomes" id="UP000308600"/>
    </source>
</evidence>
<proteinExistence type="predicted"/>
<dbReference type="Proteomes" id="UP000308600">
    <property type="component" value="Unassembled WGS sequence"/>
</dbReference>
<sequence length="495" mass="56928">MTTTTALGLLPAELWGLVFSSLHCNEVMKLALVHRSFLPLTRPYLLGNLTLCSLHPDSHERVRVILTNPEFGRYVRHLRIEHFPVQVVHSPHWRRALEVKYYELQQFKWRHPLRSFRRLALTHKTSIKTAEMVLPYLLNAHKVTVNLQHSHTIPYPERLEQLWTKCPPIQILHLQLDSLHSAFFAECVEKDPMVLNQLKELSLQLFRRSGCRLGTRDQRNNISVVFDACRHSLKVLSLSSHAWPYLIVPVLGKMPHLERFEWDGTQSWMHLGDSNCPNILNFLRLHKDTLRHVALLGFPLGMEDQWFSPSEDSNMLPKLVTLFLDCQSGMLRFPYPIPTYVTPFADTLEVLYLDGKPMEVEAITLLVLVLHKPLGGARLKALRVPVQMLRVSLFTTLAGHLDNLQTLEVAYLGGDLLSPVNRASFRLEMKVRDFSHWSLKCLNILAIEGDAFSEKHKDSAKALLEIVSGEIPSVRSCEKIDWPEILDLRCTSFTF</sequence>
<reference evidence="1 2" key="1">
    <citation type="journal article" date="2019" name="Nat. Ecol. Evol.">
        <title>Megaphylogeny resolves global patterns of mushroom evolution.</title>
        <authorList>
            <person name="Varga T."/>
            <person name="Krizsan K."/>
            <person name="Foldi C."/>
            <person name="Dima B."/>
            <person name="Sanchez-Garcia M."/>
            <person name="Sanchez-Ramirez S."/>
            <person name="Szollosi G.J."/>
            <person name="Szarkandi J.G."/>
            <person name="Papp V."/>
            <person name="Albert L."/>
            <person name="Andreopoulos W."/>
            <person name="Angelini C."/>
            <person name="Antonin V."/>
            <person name="Barry K.W."/>
            <person name="Bougher N.L."/>
            <person name="Buchanan P."/>
            <person name="Buyck B."/>
            <person name="Bense V."/>
            <person name="Catcheside P."/>
            <person name="Chovatia M."/>
            <person name="Cooper J."/>
            <person name="Damon W."/>
            <person name="Desjardin D."/>
            <person name="Finy P."/>
            <person name="Geml J."/>
            <person name="Haridas S."/>
            <person name="Hughes K."/>
            <person name="Justo A."/>
            <person name="Karasinski D."/>
            <person name="Kautmanova I."/>
            <person name="Kiss B."/>
            <person name="Kocsube S."/>
            <person name="Kotiranta H."/>
            <person name="LaButti K.M."/>
            <person name="Lechner B.E."/>
            <person name="Liimatainen K."/>
            <person name="Lipzen A."/>
            <person name="Lukacs Z."/>
            <person name="Mihaltcheva S."/>
            <person name="Morgado L.N."/>
            <person name="Niskanen T."/>
            <person name="Noordeloos M.E."/>
            <person name="Ohm R.A."/>
            <person name="Ortiz-Santana B."/>
            <person name="Ovrebo C."/>
            <person name="Racz N."/>
            <person name="Riley R."/>
            <person name="Savchenko A."/>
            <person name="Shiryaev A."/>
            <person name="Soop K."/>
            <person name="Spirin V."/>
            <person name="Szebenyi C."/>
            <person name="Tomsovsky M."/>
            <person name="Tulloss R.E."/>
            <person name="Uehling J."/>
            <person name="Grigoriev I.V."/>
            <person name="Vagvolgyi C."/>
            <person name="Papp T."/>
            <person name="Martin F.M."/>
            <person name="Miettinen O."/>
            <person name="Hibbett D.S."/>
            <person name="Nagy L.G."/>
        </authorList>
    </citation>
    <scope>NUCLEOTIDE SEQUENCE [LARGE SCALE GENOMIC DNA]</scope>
    <source>
        <strain evidence="1 2">NL-1719</strain>
    </source>
</reference>
<evidence type="ECO:0000313" key="1">
    <source>
        <dbReference type="EMBL" id="TFK61804.1"/>
    </source>
</evidence>